<feature type="signal peptide" evidence="1">
    <location>
        <begin position="1"/>
        <end position="21"/>
    </location>
</feature>
<reference evidence="2 3" key="1">
    <citation type="journal article" date="2014" name="Antonie Van Leeuwenhoek">
        <title>Hyphomonas beringensis sp. nov. and Hyphomonas chukchiensis sp. nov., isolated from surface seawater of the Bering Sea and Chukchi Sea.</title>
        <authorList>
            <person name="Li C."/>
            <person name="Lai Q."/>
            <person name="Li G."/>
            <person name="Dong C."/>
            <person name="Wang J."/>
            <person name="Liao Y."/>
            <person name="Shao Z."/>
        </authorList>
    </citation>
    <scope>NUCLEOTIDE SEQUENCE [LARGE SCALE GENOMIC DNA]</scope>
    <source>
        <strain evidence="2 3">PS728</strain>
    </source>
</reference>
<protein>
    <recommendedName>
        <fullName evidence="4">Lipoprotein</fullName>
    </recommendedName>
</protein>
<accession>A0A062VPE8</accession>
<evidence type="ECO:0000313" key="3">
    <source>
        <dbReference type="Proteomes" id="UP000027100"/>
    </source>
</evidence>
<dbReference type="OrthoDB" id="10021050at2"/>
<gene>
    <name evidence="2" type="ORF">HPO_01325</name>
</gene>
<proteinExistence type="predicted"/>
<keyword evidence="1" id="KW-0732">Signal</keyword>
<dbReference type="STRING" id="1280954.HPO_01325"/>
<dbReference type="Proteomes" id="UP000027100">
    <property type="component" value="Unassembled WGS sequence"/>
</dbReference>
<comment type="caution">
    <text evidence="2">The sequence shown here is derived from an EMBL/GenBank/DDBJ whole genome shotgun (WGS) entry which is preliminary data.</text>
</comment>
<dbReference type="PATRIC" id="fig|1280954.3.peg.272"/>
<dbReference type="AlphaFoldDB" id="A0A062VPE8"/>
<dbReference type="eggNOG" id="ENOG502ZQP8">
    <property type="taxonomic scope" value="Bacteria"/>
</dbReference>
<sequence length="464" mass="45974">MLKKFLATVSVAGLMAGAAHAVVLGNATSGAAAAGEPVPLASALDYAGDAVDGNLVVRFGPSAGLFPTGNVLAFVTVTGATFDGALDGSEVVGTTTSVISNGGLNGGTTVTYLISGADLCDAGTPTICSMSLPVVLTGSDVSVSIGFETDAGADVDNTNRTSRVSLDVVDVVPAFAAVFTPDAVATTADLSAANGPFTAFTGASNDDLGDVLVRANTVNYGAGARTVKKDLANTNVVAADVDSITISVAGSMAAFDPAATPAGDFLIGGASADDVDVAGRVATIELPGGALGSVQAVTVSEDGDTAIERSTYVASVNVAVAAASPLTAGASFSGALQSITRNGTQITFPWTQSATQGAASGTSSVFRIGNLVGTDAGAVFVEAKNTSEAGYTNPGVVQVAPSIDANGELVVNSAQLETLLGNFGRGDVEFTVEAEPFDLTGRQFVVRNGNVQQVIGGTIDQDLN</sequence>
<organism evidence="2 3">
    <name type="scientific">Hyphomonas polymorpha PS728</name>
    <dbReference type="NCBI Taxonomy" id="1280954"/>
    <lineage>
        <taxon>Bacteria</taxon>
        <taxon>Pseudomonadati</taxon>
        <taxon>Pseudomonadota</taxon>
        <taxon>Alphaproteobacteria</taxon>
        <taxon>Hyphomonadales</taxon>
        <taxon>Hyphomonadaceae</taxon>
        <taxon>Hyphomonas</taxon>
    </lineage>
</organism>
<evidence type="ECO:0008006" key="4">
    <source>
        <dbReference type="Google" id="ProtNLM"/>
    </source>
</evidence>
<evidence type="ECO:0000313" key="2">
    <source>
        <dbReference type="EMBL" id="KDA00628.1"/>
    </source>
</evidence>
<dbReference type="EMBL" id="ARYM01000001">
    <property type="protein sequence ID" value="KDA00628.1"/>
    <property type="molecule type" value="Genomic_DNA"/>
</dbReference>
<dbReference type="RefSeq" id="WP_035593482.1">
    <property type="nucleotide sequence ID" value="NZ_ARYM01000001.1"/>
</dbReference>
<evidence type="ECO:0000256" key="1">
    <source>
        <dbReference type="SAM" id="SignalP"/>
    </source>
</evidence>
<feature type="chain" id="PRO_5001615822" description="Lipoprotein" evidence="1">
    <location>
        <begin position="22"/>
        <end position="464"/>
    </location>
</feature>
<keyword evidence="3" id="KW-1185">Reference proteome</keyword>
<name>A0A062VPE8_9PROT</name>